<feature type="region of interest" description="Disordered" evidence="2">
    <location>
        <begin position="284"/>
        <end position="345"/>
    </location>
</feature>
<keyword evidence="3" id="KW-1133">Transmembrane helix</keyword>
<feature type="transmembrane region" description="Helical" evidence="3">
    <location>
        <begin position="639"/>
        <end position="663"/>
    </location>
</feature>
<proteinExistence type="inferred from homology"/>
<feature type="compositionally biased region" description="Low complexity" evidence="2">
    <location>
        <begin position="874"/>
        <end position="890"/>
    </location>
</feature>
<feature type="domain" description="Threonine/serine exporter-like N-terminal" evidence="4">
    <location>
        <begin position="417"/>
        <end position="659"/>
    </location>
</feature>
<feature type="compositionally biased region" description="Basic and acidic residues" evidence="2">
    <location>
        <begin position="158"/>
        <end position="170"/>
    </location>
</feature>
<feature type="compositionally biased region" description="Basic residues" evidence="2">
    <location>
        <begin position="382"/>
        <end position="396"/>
    </location>
</feature>
<keyword evidence="3" id="KW-0472">Membrane</keyword>
<evidence type="ECO:0000256" key="3">
    <source>
        <dbReference type="SAM" id="Phobius"/>
    </source>
</evidence>
<protein>
    <recommendedName>
        <fullName evidence="4">Threonine/serine exporter-like N-terminal domain-containing protein</fullName>
    </recommendedName>
</protein>
<dbReference type="PANTHER" id="PTHR31082:SF4">
    <property type="entry name" value="PHEROMONE-REGULATED MEMBRANE PROTEIN 10"/>
    <property type="match status" value="1"/>
</dbReference>
<feature type="transmembrane region" description="Helical" evidence="3">
    <location>
        <begin position="833"/>
        <end position="852"/>
    </location>
</feature>
<evidence type="ECO:0000313" key="5">
    <source>
        <dbReference type="EMBL" id="KAK1764268.1"/>
    </source>
</evidence>
<feature type="region of interest" description="Disordered" evidence="2">
    <location>
        <begin position="872"/>
        <end position="894"/>
    </location>
</feature>
<dbReference type="PANTHER" id="PTHR31082">
    <property type="entry name" value="PHEROMONE-REGULATED MEMBRANE PROTEIN 10"/>
    <property type="match status" value="1"/>
</dbReference>
<gene>
    <name evidence="5" type="ORF">QBC33DRAFT_562010</name>
</gene>
<feature type="transmembrane region" description="Helical" evidence="3">
    <location>
        <begin position="524"/>
        <end position="542"/>
    </location>
</feature>
<feature type="transmembrane region" description="Helical" evidence="3">
    <location>
        <begin position="600"/>
        <end position="619"/>
    </location>
</feature>
<feature type="compositionally biased region" description="Basic and acidic residues" evidence="2">
    <location>
        <begin position="233"/>
        <end position="247"/>
    </location>
</feature>
<comment type="similarity">
    <text evidence="1">Belongs to the ThrE exporter (TC 2.A.79) family.</text>
</comment>
<feature type="region of interest" description="Disordered" evidence="2">
    <location>
        <begin position="1"/>
        <end position="264"/>
    </location>
</feature>
<dbReference type="EMBL" id="MU839021">
    <property type="protein sequence ID" value="KAK1764268.1"/>
    <property type="molecule type" value="Genomic_DNA"/>
</dbReference>
<feature type="compositionally biased region" description="Low complexity" evidence="2">
    <location>
        <begin position="288"/>
        <end position="313"/>
    </location>
</feature>
<dbReference type="Pfam" id="PF06738">
    <property type="entry name" value="ThrE"/>
    <property type="match status" value="1"/>
</dbReference>
<dbReference type="InterPro" id="IPR010619">
    <property type="entry name" value="ThrE-like_N"/>
</dbReference>
<dbReference type="RefSeq" id="XP_060280481.1">
    <property type="nucleotide sequence ID" value="XM_060430174.1"/>
</dbReference>
<evidence type="ECO:0000256" key="2">
    <source>
        <dbReference type="SAM" id="MobiDB-lite"/>
    </source>
</evidence>
<evidence type="ECO:0000259" key="4">
    <source>
        <dbReference type="Pfam" id="PF06738"/>
    </source>
</evidence>
<feature type="compositionally biased region" description="Low complexity" evidence="2">
    <location>
        <begin position="171"/>
        <end position="180"/>
    </location>
</feature>
<evidence type="ECO:0000256" key="1">
    <source>
        <dbReference type="ARBA" id="ARBA00034125"/>
    </source>
</evidence>
<evidence type="ECO:0000313" key="6">
    <source>
        <dbReference type="Proteomes" id="UP001244011"/>
    </source>
</evidence>
<dbReference type="GeneID" id="85313361"/>
<keyword evidence="3" id="KW-0812">Transmembrane</keyword>
<feature type="transmembrane region" description="Helical" evidence="3">
    <location>
        <begin position="549"/>
        <end position="566"/>
    </location>
</feature>
<dbReference type="Proteomes" id="UP001244011">
    <property type="component" value="Unassembled WGS sequence"/>
</dbReference>
<organism evidence="5 6">
    <name type="scientific">Phialemonium atrogriseum</name>
    <dbReference type="NCBI Taxonomy" id="1093897"/>
    <lineage>
        <taxon>Eukaryota</taxon>
        <taxon>Fungi</taxon>
        <taxon>Dikarya</taxon>
        <taxon>Ascomycota</taxon>
        <taxon>Pezizomycotina</taxon>
        <taxon>Sordariomycetes</taxon>
        <taxon>Sordariomycetidae</taxon>
        <taxon>Cephalothecales</taxon>
        <taxon>Cephalothecaceae</taxon>
        <taxon>Phialemonium</taxon>
    </lineage>
</organism>
<feature type="compositionally biased region" description="Polar residues" evidence="2">
    <location>
        <begin position="335"/>
        <end position="345"/>
    </location>
</feature>
<feature type="region of interest" description="Disordered" evidence="2">
    <location>
        <begin position="373"/>
        <end position="396"/>
    </location>
</feature>
<feature type="transmembrane region" description="Helical" evidence="3">
    <location>
        <begin position="572"/>
        <end position="593"/>
    </location>
</feature>
<reference evidence="5" key="1">
    <citation type="submission" date="2023-06" db="EMBL/GenBank/DDBJ databases">
        <title>Genome-scale phylogeny and comparative genomics of the fungal order Sordariales.</title>
        <authorList>
            <consortium name="Lawrence Berkeley National Laboratory"/>
            <person name="Hensen N."/>
            <person name="Bonometti L."/>
            <person name="Westerberg I."/>
            <person name="Brannstrom I.O."/>
            <person name="Guillou S."/>
            <person name="Cros-Aarteil S."/>
            <person name="Calhoun S."/>
            <person name="Haridas S."/>
            <person name="Kuo A."/>
            <person name="Mondo S."/>
            <person name="Pangilinan J."/>
            <person name="Riley R."/>
            <person name="Labutti K."/>
            <person name="Andreopoulos B."/>
            <person name="Lipzen A."/>
            <person name="Chen C."/>
            <person name="Yanf M."/>
            <person name="Daum C."/>
            <person name="Ng V."/>
            <person name="Clum A."/>
            <person name="Steindorff A."/>
            <person name="Ohm R."/>
            <person name="Martin F."/>
            <person name="Silar P."/>
            <person name="Natvig D."/>
            <person name="Lalanne C."/>
            <person name="Gautier V."/>
            <person name="Ament-Velasquez S.L."/>
            <person name="Kruys A."/>
            <person name="Hutchinson M.I."/>
            <person name="Powell A.J."/>
            <person name="Barry K."/>
            <person name="Miller A.N."/>
            <person name="Grigoriev I.V."/>
            <person name="Debuchy R."/>
            <person name="Gladieux P."/>
            <person name="Thoren M.H."/>
            <person name="Johannesson H."/>
        </authorList>
    </citation>
    <scope>NUCLEOTIDE SEQUENCE</scope>
    <source>
        <strain evidence="5">8032-3</strain>
    </source>
</reference>
<accession>A0AAJ0BVP0</accession>
<sequence length="938" mass="101055">MSSSRDEPGEQSSREDPRKDLQGPGQIGEGGSGSGSGNVSPSGGRGAAGNDGKGKEKKRVGFLGDHQREPSEDYFSFPGTPGSTPSGANTPGRGEQLTREELSAALQKILGAEQRQSPSPRGLQVPVPPRPRPVLRKQATQERQDPVDMVAGSPGHPHRSEVEARDRADRLASALSSRNSWQADGGSSHPLRRNMSGHDDRDSLETEENMGLRLRRRSQQAATELVRSHSRRQRESSPQRDRDDEGFHSGQMTPIAPDVEYVPRPNTYRGGILALLLKLQNNADDRSGPGSSVASTPASSPPASGASTPVGRPGRQGRPGERPTGGLFGLRGHHTTSGSATPTLSNLIGSSSAMFTAPGVASENLAEKLRDLRGRSQSPGARKAHKKKSKAAAKRARKEDELRITVHIAEIISRCRYLVKLCRGLMMYGAPTHRLEAYMSMSARVLGIEGQFLYLPGCMVISFVDSSTHTTEVHIVRTSQGVDLGKLRDVHHIYKEVVHDLIGVDEATERLDEVFSRKNKFAPLLRVFVFGLASVCVAPFAFEGRLIDLPIAFILGCIVGLLQLIFAPSNELYANVFEITATVITSFLARAFGSIRGGRLFCFSALAQSSIALILPGYTVLSASLELQSRQIVSGSVRMVYAMIYSLVLGYGITIGSVLYGYIDKDATSSIHCSNPLSNNRNWSLLFVPLFTLCLCVVNQAKWKQMPVMIGISLAGYCVNSYSSSYFRGNVQISNTLGALSVGVMANLYSRLSRHVENFCLDVWEFHLEPRLTRRGRLRRAKSHSSSDSGYPLGPYTSDSQADPETAAASDHHHQKQQQQHDKHGAPRLQRQVGYALAAAAMLPAIFVQVPSGLAAGGSLLSGVNSANQITGNSTTSASVPSPTSSNQSPDPSTDLNGTAFNVLLSVIQVAIGISVGLSLSALIVYPFGKRRSGLFSF</sequence>
<dbReference type="InterPro" id="IPR051361">
    <property type="entry name" value="ThrE/Ser_Exporter"/>
</dbReference>
<feature type="compositionally biased region" description="Basic and acidic residues" evidence="2">
    <location>
        <begin position="1"/>
        <end position="21"/>
    </location>
</feature>
<keyword evidence="6" id="KW-1185">Reference proteome</keyword>
<feature type="region of interest" description="Disordered" evidence="2">
    <location>
        <begin position="777"/>
        <end position="827"/>
    </location>
</feature>
<feature type="transmembrane region" description="Helical" evidence="3">
    <location>
        <begin position="903"/>
        <end position="928"/>
    </location>
</feature>
<dbReference type="AlphaFoldDB" id="A0AAJ0BVP0"/>
<dbReference type="GO" id="GO:0022857">
    <property type="term" value="F:transmembrane transporter activity"/>
    <property type="evidence" value="ECO:0007669"/>
    <property type="project" value="InterPro"/>
</dbReference>
<comment type="caution">
    <text evidence="5">The sequence shown here is derived from an EMBL/GenBank/DDBJ whole genome shotgun (WGS) entry which is preliminary data.</text>
</comment>
<name>A0AAJ0BVP0_9PEZI</name>
<feature type="compositionally biased region" description="Gly residues" evidence="2">
    <location>
        <begin position="25"/>
        <end position="36"/>
    </location>
</feature>
<feature type="transmembrane region" description="Helical" evidence="3">
    <location>
        <begin position="683"/>
        <end position="701"/>
    </location>
</feature>